<comment type="subcellular location">
    <subcellularLocation>
        <location evidence="1">Cell membrane</location>
        <topology evidence="1">Multi-pass membrane protein</topology>
    </subcellularLocation>
</comment>
<evidence type="ECO:0000256" key="8">
    <source>
        <dbReference type="ARBA" id="ARBA00023170"/>
    </source>
</evidence>
<keyword evidence="12" id="KW-1185">Reference proteome</keyword>
<evidence type="ECO:0000256" key="7">
    <source>
        <dbReference type="ARBA" id="ARBA00023136"/>
    </source>
</evidence>
<evidence type="ECO:0000256" key="5">
    <source>
        <dbReference type="ARBA" id="ARBA00022725"/>
    </source>
</evidence>
<feature type="transmembrane region" description="Helical" evidence="10">
    <location>
        <begin position="91"/>
        <end position="115"/>
    </location>
</feature>
<dbReference type="GO" id="GO:0004984">
    <property type="term" value="F:olfactory receptor activity"/>
    <property type="evidence" value="ECO:0007669"/>
    <property type="project" value="InterPro"/>
</dbReference>
<sequence>MYILCTRTKDIRQLFNRLEDIHNKMSKDADNRTILLKSEKIGKKLVVYFTFYDLFIPILLLIFKTIHEYFTDFEHRTYLIQISIPWNTDKIWAYLLANVFVSTMAFSCCMALVTFGSGELTFTIQTSACLKVLRTYFENRGPADQIIYQYHDTLIQIIVDYNKIFSEAMFVETLLSPLMPCGYMMTLLRSIRKRHFNELGPVIVKVFGCMALFIITLSCGQEVNTQVERLHESSYTSKWYEETPKVRRDLLTLMIRTTKPITINYRLFINFDRECLATVLRGLYSFLMLVINFDTDS</sequence>
<keyword evidence="6 10" id="KW-1133">Transmembrane helix</keyword>
<evidence type="ECO:0000256" key="6">
    <source>
        <dbReference type="ARBA" id="ARBA00022989"/>
    </source>
</evidence>
<comment type="caution">
    <text evidence="11">The sequence shown here is derived from an EMBL/GenBank/DDBJ whole genome shotgun (WGS) entry which is preliminary data.</text>
</comment>
<name>A0AAW1D6D0_9HEMI</name>
<dbReference type="PANTHER" id="PTHR21137:SF35">
    <property type="entry name" value="ODORANT RECEPTOR 19A-RELATED"/>
    <property type="match status" value="1"/>
</dbReference>
<keyword evidence="8" id="KW-0675">Receptor</keyword>
<dbReference type="GO" id="GO:0005549">
    <property type="term" value="F:odorant binding"/>
    <property type="evidence" value="ECO:0007669"/>
    <property type="project" value="InterPro"/>
</dbReference>
<evidence type="ECO:0000256" key="1">
    <source>
        <dbReference type="ARBA" id="ARBA00004651"/>
    </source>
</evidence>
<evidence type="ECO:0000256" key="3">
    <source>
        <dbReference type="ARBA" id="ARBA00022606"/>
    </source>
</evidence>
<dbReference type="InterPro" id="IPR004117">
    <property type="entry name" value="7tm6_olfct_rcpt"/>
</dbReference>
<evidence type="ECO:0000256" key="9">
    <source>
        <dbReference type="ARBA" id="ARBA00023224"/>
    </source>
</evidence>
<keyword evidence="2" id="KW-1003">Cell membrane</keyword>
<reference evidence="11 12" key="1">
    <citation type="submission" date="2022-12" db="EMBL/GenBank/DDBJ databases">
        <title>Chromosome-level genome assembly of true bugs.</title>
        <authorList>
            <person name="Ma L."/>
            <person name="Li H."/>
        </authorList>
    </citation>
    <scope>NUCLEOTIDE SEQUENCE [LARGE SCALE GENOMIC DNA]</scope>
    <source>
        <strain evidence="11">Lab_2022b</strain>
    </source>
</reference>
<keyword evidence="5" id="KW-0552">Olfaction</keyword>
<keyword evidence="9" id="KW-0807">Transducer</keyword>
<keyword evidence="7 10" id="KW-0472">Membrane</keyword>
<gene>
    <name evidence="11" type="ORF">O3M35_009744</name>
</gene>
<evidence type="ECO:0000256" key="10">
    <source>
        <dbReference type="SAM" id="Phobius"/>
    </source>
</evidence>
<evidence type="ECO:0000313" key="12">
    <source>
        <dbReference type="Proteomes" id="UP001461498"/>
    </source>
</evidence>
<evidence type="ECO:0000256" key="4">
    <source>
        <dbReference type="ARBA" id="ARBA00022692"/>
    </source>
</evidence>
<dbReference type="AlphaFoldDB" id="A0AAW1D6D0"/>
<evidence type="ECO:0000313" key="11">
    <source>
        <dbReference type="EMBL" id="KAK9505760.1"/>
    </source>
</evidence>
<evidence type="ECO:0008006" key="13">
    <source>
        <dbReference type="Google" id="ProtNLM"/>
    </source>
</evidence>
<organism evidence="11 12">
    <name type="scientific">Rhynocoris fuscipes</name>
    <dbReference type="NCBI Taxonomy" id="488301"/>
    <lineage>
        <taxon>Eukaryota</taxon>
        <taxon>Metazoa</taxon>
        <taxon>Ecdysozoa</taxon>
        <taxon>Arthropoda</taxon>
        <taxon>Hexapoda</taxon>
        <taxon>Insecta</taxon>
        <taxon>Pterygota</taxon>
        <taxon>Neoptera</taxon>
        <taxon>Paraneoptera</taxon>
        <taxon>Hemiptera</taxon>
        <taxon>Heteroptera</taxon>
        <taxon>Panheteroptera</taxon>
        <taxon>Cimicomorpha</taxon>
        <taxon>Reduviidae</taxon>
        <taxon>Harpactorinae</taxon>
        <taxon>Harpactorini</taxon>
        <taxon>Rhynocoris</taxon>
    </lineage>
</organism>
<dbReference type="GO" id="GO:0005886">
    <property type="term" value="C:plasma membrane"/>
    <property type="evidence" value="ECO:0007669"/>
    <property type="project" value="UniProtKB-SubCell"/>
</dbReference>
<accession>A0AAW1D6D0</accession>
<dbReference type="EMBL" id="JAPXFL010000006">
    <property type="protein sequence ID" value="KAK9505760.1"/>
    <property type="molecule type" value="Genomic_DNA"/>
</dbReference>
<keyword evidence="3" id="KW-0716">Sensory transduction</keyword>
<keyword evidence="4 10" id="KW-0812">Transmembrane</keyword>
<feature type="transmembrane region" description="Helical" evidence="10">
    <location>
        <begin position="45"/>
        <end position="63"/>
    </location>
</feature>
<protein>
    <recommendedName>
        <fullName evidence="13">Odorant receptor</fullName>
    </recommendedName>
</protein>
<feature type="transmembrane region" description="Helical" evidence="10">
    <location>
        <begin position="199"/>
        <end position="217"/>
    </location>
</feature>
<evidence type="ECO:0000256" key="2">
    <source>
        <dbReference type="ARBA" id="ARBA00022475"/>
    </source>
</evidence>
<dbReference type="Proteomes" id="UP001461498">
    <property type="component" value="Unassembled WGS sequence"/>
</dbReference>
<dbReference type="GO" id="GO:0007165">
    <property type="term" value="P:signal transduction"/>
    <property type="evidence" value="ECO:0007669"/>
    <property type="project" value="UniProtKB-KW"/>
</dbReference>
<dbReference type="PANTHER" id="PTHR21137">
    <property type="entry name" value="ODORANT RECEPTOR"/>
    <property type="match status" value="1"/>
</dbReference>
<dbReference type="Pfam" id="PF02949">
    <property type="entry name" value="7tm_6"/>
    <property type="match status" value="1"/>
</dbReference>
<proteinExistence type="predicted"/>